<comment type="caution">
    <text evidence="2">The sequence shown here is derived from an EMBL/GenBank/DDBJ whole genome shotgun (WGS) entry which is preliminary data.</text>
</comment>
<dbReference type="Proteomes" id="UP000256774">
    <property type="component" value="Unassembled WGS sequence"/>
</dbReference>
<proteinExistence type="predicted"/>
<dbReference type="OrthoDB" id="1082056at2"/>
<evidence type="ECO:0000256" key="1">
    <source>
        <dbReference type="SAM" id="Phobius"/>
    </source>
</evidence>
<feature type="transmembrane region" description="Helical" evidence="1">
    <location>
        <begin position="389"/>
        <end position="411"/>
    </location>
</feature>
<evidence type="ECO:0008006" key="4">
    <source>
        <dbReference type="Google" id="ProtNLM"/>
    </source>
</evidence>
<keyword evidence="3" id="KW-1185">Reference proteome</keyword>
<keyword evidence="1" id="KW-0472">Membrane</keyword>
<reference evidence="2 3" key="1">
    <citation type="submission" date="2018-08" db="EMBL/GenBank/DDBJ databases">
        <title>Genomic Encyclopedia of Type Strains, Phase IV (KMG-IV): sequencing the most valuable type-strain genomes for metagenomic binning, comparative biology and taxonomic classification.</title>
        <authorList>
            <person name="Goeker M."/>
        </authorList>
    </citation>
    <scope>NUCLEOTIDE SEQUENCE [LARGE SCALE GENOMIC DNA]</scope>
    <source>
        <strain evidence="2 3">DSM 26022</strain>
    </source>
</reference>
<protein>
    <recommendedName>
        <fullName evidence="4">Dolichyl-phosphate-mannose-protein mannosyltransferase</fullName>
    </recommendedName>
</protein>
<feature type="transmembrane region" description="Helical" evidence="1">
    <location>
        <begin position="257"/>
        <end position="275"/>
    </location>
</feature>
<feature type="transmembrane region" description="Helical" evidence="1">
    <location>
        <begin position="155"/>
        <end position="173"/>
    </location>
</feature>
<feature type="transmembrane region" description="Helical" evidence="1">
    <location>
        <begin position="366"/>
        <end position="383"/>
    </location>
</feature>
<sequence length="584" mass="64090">MQIDWSRNKALFAVFLIMLIVLGRNVVSQASDLSRANLPNPDSYYKLVILKDYKAETGFQYIARDNAPYGSWSHWSLPHTWVVWQLHHGLMFFGVDKNAALLWAGGGLTLLSMLLLAIFVALVVANVGSPIAAFVSAIVLVSSTPLFGYGQLVQITHHVFMLLPLAAAAVFFLRREFKASLAQDFLGGLFLGVGIWISPETMPLVLVFAAMRAAIRLQVPSSGTLSPAALGLMLALITGWVIDSPPPTFSLWALDHISFAWLLFGGLLAVLLLLTDWCVARHLSVPVSVCILVLALVLVAICWLILVPGALAGPEGLIPDELKMVWYSQIMELQPITLPSQWLGYLLVPIIGTALLGYIAWRESSLWMLVLAASTLIYAVLGASHIRMAAAMTLISTMTFSIGLSKLRAFVHMQDSSVPMREQLLVALFILSVPLQILGSIALAYFDEVAGSIESVADKSRCQLDIVLPLLKRLPPGTVLANPNLGPEILFKTQHQVIAGNYHHNINGLLDSFRLLRSVSPDIEARSLISTRHIDYILSCAKIYSTLTGEGHDKTLAQRIAAGEQIDWLPEKETVGDWRLYKNM</sequence>
<organism evidence="2 3">
    <name type="scientific">Paraperlucidibaca baekdonensis</name>
    <dbReference type="NCBI Taxonomy" id="748120"/>
    <lineage>
        <taxon>Bacteria</taxon>
        <taxon>Pseudomonadati</taxon>
        <taxon>Pseudomonadota</taxon>
        <taxon>Gammaproteobacteria</taxon>
        <taxon>Moraxellales</taxon>
        <taxon>Moraxellaceae</taxon>
        <taxon>Paraperlucidibaca</taxon>
    </lineage>
</organism>
<evidence type="ECO:0000313" key="2">
    <source>
        <dbReference type="EMBL" id="REH39026.1"/>
    </source>
</evidence>
<feature type="transmembrane region" description="Helical" evidence="1">
    <location>
        <begin position="100"/>
        <end position="125"/>
    </location>
</feature>
<gene>
    <name evidence="2" type="ORF">DFR26_1199</name>
</gene>
<dbReference type="RefSeq" id="WP_116208035.1">
    <property type="nucleotide sequence ID" value="NZ_QUNR01000002.1"/>
</dbReference>
<dbReference type="EMBL" id="QUNR01000002">
    <property type="protein sequence ID" value="REH39026.1"/>
    <property type="molecule type" value="Genomic_DNA"/>
</dbReference>
<feature type="transmembrane region" description="Helical" evidence="1">
    <location>
        <begin position="185"/>
        <end position="211"/>
    </location>
</feature>
<evidence type="ECO:0000313" key="3">
    <source>
        <dbReference type="Proteomes" id="UP000256774"/>
    </source>
</evidence>
<feature type="transmembrane region" description="Helical" evidence="1">
    <location>
        <begin position="223"/>
        <end position="242"/>
    </location>
</feature>
<dbReference type="AlphaFoldDB" id="A0A3E0H855"/>
<accession>A0A3E0H855</accession>
<feature type="transmembrane region" description="Helical" evidence="1">
    <location>
        <begin position="287"/>
        <end position="306"/>
    </location>
</feature>
<name>A0A3E0H855_9GAMM</name>
<feature type="transmembrane region" description="Helical" evidence="1">
    <location>
        <begin position="423"/>
        <end position="446"/>
    </location>
</feature>
<keyword evidence="1" id="KW-0812">Transmembrane</keyword>
<feature type="transmembrane region" description="Helical" evidence="1">
    <location>
        <begin position="131"/>
        <end position="148"/>
    </location>
</feature>
<feature type="transmembrane region" description="Helical" evidence="1">
    <location>
        <begin position="342"/>
        <end position="361"/>
    </location>
</feature>
<keyword evidence="1" id="KW-1133">Transmembrane helix</keyword>